<evidence type="ECO:0000313" key="1">
    <source>
        <dbReference type="EMBL" id="KAL3511698.1"/>
    </source>
</evidence>
<sequence length="135" mass="15426">MRTIMFQISEDFTLSCSSKHAKPLIRPSINHLRGGKVKRVFTSPTITRQIPRGEAIISLHPLRCLQFRKEEWHGRGLNMCVKQLRTEEGAATAWGCLSATVVGDIINAYLLLKGYGKEFTTKEKRRTWELQALQK</sequence>
<dbReference type="EMBL" id="JBJUIK010000011">
    <property type="protein sequence ID" value="KAL3511698.1"/>
    <property type="molecule type" value="Genomic_DNA"/>
</dbReference>
<comment type="caution">
    <text evidence="1">The sequence shown here is derived from an EMBL/GenBank/DDBJ whole genome shotgun (WGS) entry which is preliminary data.</text>
</comment>
<protein>
    <submittedName>
        <fullName evidence="1">Uncharacterized protein</fullName>
    </submittedName>
</protein>
<keyword evidence="2" id="KW-1185">Reference proteome</keyword>
<gene>
    <name evidence="1" type="ORF">ACH5RR_024415</name>
</gene>
<evidence type="ECO:0000313" key="2">
    <source>
        <dbReference type="Proteomes" id="UP001630127"/>
    </source>
</evidence>
<organism evidence="1 2">
    <name type="scientific">Cinchona calisaya</name>
    <dbReference type="NCBI Taxonomy" id="153742"/>
    <lineage>
        <taxon>Eukaryota</taxon>
        <taxon>Viridiplantae</taxon>
        <taxon>Streptophyta</taxon>
        <taxon>Embryophyta</taxon>
        <taxon>Tracheophyta</taxon>
        <taxon>Spermatophyta</taxon>
        <taxon>Magnoliopsida</taxon>
        <taxon>eudicotyledons</taxon>
        <taxon>Gunneridae</taxon>
        <taxon>Pentapetalae</taxon>
        <taxon>asterids</taxon>
        <taxon>lamiids</taxon>
        <taxon>Gentianales</taxon>
        <taxon>Rubiaceae</taxon>
        <taxon>Cinchonoideae</taxon>
        <taxon>Cinchoneae</taxon>
        <taxon>Cinchona</taxon>
    </lineage>
</organism>
<accession>A0ABD2Z1P5</accession>
<dbReference type="Proteomes" id="UP001630127">
    <property type="component" value="Unassembled WGS sequence"/>
</dbReference>
<dbReference type="AlphaFoldDB" id="A0ABD2Z1P5"/>
<proteinExistence type="predicted"/>
<reference evidence="1 2" key="1">
    <citation type="submission" date="2024-11" db="EMBL/GenBank/DDBJ databases">
        <title>A near-complete genome assembly of Cinchona calisaya.</title>
        <authorList>
            <person name="Lian D.C."/>
            <person name="Zhao X.W."/>
            <person name="Wei L."/>
        </authorList>
    </citation>
    <scope>NUCLEOTIDE SEQUENCE [LARGE SCALE GENOMIC DNA]</scope>
    <source>
        <tissue evidence="1">Nenye</tissue>
    </source>
</reference>
<name>A0ABD2Z1P5_9GENT</name>